<keyword evidence="3" id="KW-1185">Reference proteome</keyword>
<dbReference type="Proteomes" id="UP001220395">
    <property type="component" value="Chromosome"/>
</dbReference>
<proteinExistence type="predicted"/>
<reference evidence="2 3" key="1">
    <citation type="submission" date="2023-02" db="EMBL/GenBank/DDBJ databases">
        <title>Genome sequence of Sphingomonas naphthae.</title>
        <authorList>
            <person name="Kim S."/>
            <person name="Heo J."/>
            <person name="Kwon S.-W."/>
        </authorList>
    </citation>
    <scope>NUCLEOTIDE SEQUENCE [LARGE SCALE GENOMIC DNA]</scope>
    <source>
        <strain evidence="2 3">KACC 18716</strain>
    </source>
</reference>
<dbReference type="EMBL" id="CP117411">
    <property type="protein sequence ID" value="WCT73687.1"/>
    <property type="molecule type" value="Genomic_DNA"/>
</dbReference>
<sequence length="99" mass="10611">MGWSIATLGPLGLSIAVWILLRRHQGWWLLHLLYIPSAIAVAQVGASILFFATDVPDGDSVEGYTLIAAFCFLITALLVHAIALVVASVAVIRGRVERG</sequence>
<keyword evidence="1" id="KW-0472">Membrane</keyword>
<dbReference type="RefSeq" id="WP_273688118.1">
    <property type="nucleotide sequence ID" value="NZ_CP117411.1"/>
</dbReference>
<organism evidence="2 3">
    <name type="scientific">Sphingomonas naphthae</name>
    <dbReference type="NCBI Taxonomy" id="1813468"/>
    <lineage>
        <taxon>Bacteria</taxon>
        <taxon>Pseudomonadati</taxon>
        <taxon>Pseudomonadota</taxon>
        <taxon>Alphaproteobacteria</taxon>
        <taxon>Sphingomonadales</taxon>
        <taxon>Sphingomonadaceae</taxon>
        <taxon>Sphingomonas</taxon>
    </lineage>
</organism>
<gene>
    <name evidence="2" type="ORF">PQ455_00190</name>
</gene>
<feature type="transmembrane region" description="Helical" evidence="1">
    <location>
        <begin position="28"/>
        <end position="52"/>
    </location>
</feature>
<name>A0ABY7TKD6_9SPHN</name>
<evidence type="ECO:0000313" key="3">
    <source>
        <dbReference type="Proteomes" id="UP001220395"/>
    </source>
</evidence>
<evidence type="ECO:0000313" key="2">
    <source>
        <dbReference type="EMBL" id="WCT73687.1"/>
    </source>
</evidence>
<evidence type="ECO:0000256" key="1">
    <source>
        <dbReference type="SAM" id="Phobius"/>
    </source>
</evidence>
<accession>A0ABY7TKD6</accession>
<keyword evidence="1" id="KW-0812">Transmembrane</keyword>
<protein>
    <submittedName>
        <fullName evidence="2">Uncharacterized protein</fullName>
    </submittedName>
</protein>
<feature type="transmembrane region" description="Helical" evidence="1">
    <location>
        <begin position="64"/>
        <end position="92"/>
    </location>
</feature>
<keyword evidence="1" id="KW-1133">Transmembrane helix</keyword>
<feature type="transmembrane region" description="Helical" evidence="1">
    <location>
        <begin position="6"/>
        <end position="21"/>
    </location>
</feature>